<dbReference type="Proteomes" id="UP001432322">
    <property type="component" value="Unassembled WGS sequence"/>
</dbReference>
<dbReference type="PANTHER" id="PTHR34722:SF9">
    <property type="entry name" value="HOMOLOG OF ODR-2 (TWO)"/>
    <property type="match status" value="1"/>
</dbReference>
<keyword evidence="2" id="KW-1185">Reference proteome</keyword>
<dbReference type="GO" id="GO:1990834">
    <property type="term" value="P:response to odorant"/>
    <property type="evidence" value="ECO:0007669"/>
    <property type="project" value="TreeGrafter"/>
</dbReference>
<dbReference type="GO" id="GO:0030424">
    <property type="term" value="C:axon"/>
    <property type="evidence" value="ECO:0007669"/>
    <property type="project" value="TreeGrafter"/>
</dbReference>
<evidence type="ECO:0000313" key="1">
    <source>
        <dbReference type="EMBL" id="GMT28731.1"/>
    </source>
</evidence>
<name>A0AAV5WCZ5_9BILA</name>
<protein>
    <submittedName>
        <fullName evidence="1">Uncharacterized protein</fullName>
    </submittedName>
</protein>
<dbReference type="InterPro" id="IPR010558">
    <property type="entry name" value="Ly-6-related"/>
</dbReference>
<dbReference type="GO" id="GO:0042048">
    <property type="term" value="P:olfactory behavior"/>
    <property type="evidence" value="ECO:0007669"/>
    <property type="project" value="TreeGrafter"/>
</dbReference>
<proteinExistence type="predicted"/>
<reference evidence="1" key="1">
    <citation type="submission" date="2023-10" db="EMBL/GenBank/DDBJ databases">
        <title>Genome assembly of Pristionchus species.</title>
        <authorList>
            <person name="Yoshida K."/>
            <person name="Sommer R.J."/>
        </authorList>
    </citation>
    <scope>NUCLEOTIDE SEQUENCE</scope>
    <source>
        <strain evidence="1">RS5133</strain>
    </source>
</reference>
<comment type="caution">
    <text evidence="1">The sequence shown here is derived from an EMBL/GenBank/DDBJ whole genome shotgun (WGS) entry which is preliminary data.</text>
</comment>
<organism evidence="1 2">
    <name type="scientific">Pristionchus fissidentatus</name>
    <dbReference type="NCBI Taxonomy" id="1538716"/>
    <lineage>
        <taxon>Eukaryota</taxon>
        <taxon>Metazoa</taxon>
        <taxon>Ecdysozoa</taxon>
        <taxon>Nematoda</taxon>
        <taxon>Chromadorea</taxon>
        <taxon>Rhabditida</taxon>
        <taxon>Rhabditina</taxon>
        <taxon>Diplogasteromorpha</taxon>
        <taxon>Diplogasteroidea</taxon>
        <taxon>Neodiplogasteridae</taxon>
        <taxon>Pristionchus</taxon>
    </lineage>
</organism>
<accession>A0AAV5WCZ5</accession>
<sequence length="174" mass="19900">LLLLLIPFVHSSISCFSCASPDYRILMEKNRNIAAKFRMESFDSVCESIELRQTHSQESCQSTCLTLFEPFYFGGMEVEHRPFTVIRGCTEKILNYVDNVNRPREIDFLHEGAICVKLALSTVFPEVNEDQEVFACSCIDDNCNFHQRPSHYSSSSTSFFPLFISLPLIPIINL</sequence>
<dbReference type="GO" id="GO:0043025">
    <property type="term" value="C:neuronal cell body"/>
    <property type="evidence" value="ECO:0007669"/>
    <property type="project" value="TreeGrafter"/>
</dbReference>
<dbReference type="Pfam" id="PF06579">
    <property type="entry name" value="Ly-6_related"/>
    <property type="match status" value="1"/>
</dbReference>
<dbReference type="EMBL" id="BTSY01000005">
    <property type="protein sequence ID" value="GMT28731.1"/>
    <property type="molecule type" value="Genomic_DNA"/>
</dbReference>
<feature type="non-terminal residue" evidence="1">
    <location>
        <position position="1"/>
    </location>
</feature>
<dbReference type="AlphaFoldDB" id="A0AAV5WCZ5"/>
<gene>
    <name evidence="1" type="ORF">PFISCL1PPCAC_20028</name>
</gene>
<evidence type="ECO:0000313" key="2">
    <source>
        <dbReference type="Proteomes" id="UP001432322"/>
    </source>
</evidence>
<dbReference type="PANTHER" id="PTHR34722">
    <property type="entry name" value="HOMOLOG OF ODR-2 (TWO)-RELATED"/>
    <property type="match status" value="1"/>
</dbReference>